<gene>
    <name evidence="1" type="ORF">AYI68_g7779</name>
</gene>
<proteinExistence type="predicted"/>
<evidence type="ECO:0000313" key="1">
    <source>
        <dbReference type="EMBL" id="OLY78177.1"/>
    </source>
</evidence>
<evidence type="ECO:0000313" key="2">
    <source>
        <dbReference type="Proteomes" id="UP000187455"/>
    </source>
</evidence>
<protein>
    <submittedName>
        <fullName evidence="1">Uncharacterized protein</fullName>
    </submittedName>
</protein>
<keyword evidence="2" id="KW-1185">Reference proteome</keyword>
<comment type="caution">
    <text evidence="1">The sequence shown here is derived from an EMBL/GenBank/DDBJ whole genome shotgun (WGS) entry which is preliminary data.</text>
</comment>
<dbReference type="Proteomes" id="UP000187455">
    <property type="component" value="Unassembled WGS sequence"/>
</dbReference>
<dbReference type="EMBL" id="LSSL01007065">
    <property type="protein sequence ID" value="OLY78177.1"/>
    <property type="molecule type" value="Genomic_DNA"/>
</dbReference>
<name>A0A1R0GMS2_9FUNG</name>
<accession>A0A1R0GMS2</accession>
<sequence length="73" mass="8433">MNPYPDPNYKRFDKNKLLNDSGIGQQGFHTNIFRRWDQSDTQKLDLHTIICLSCAKLSFLPVSRWSSSAIAVF</sequence>
<organism evidence="1 2">
    <name type="scientific">Smittium mucronatum</name>
    <dbReference type="NCBI Taxonomy" id="133383"/>
    <lineage>
        <taxon>Eukaryota</taxon>
        <taxon>Fungi</taxon>
        <taxon>Fungi incertae sedis</taxon>
        <taxon>Zoopagomycota</taxon>
        <taxon>Kickxellomycotina</taxon>
        <taxon>Harpellomycetes</taxon>
        <taxon>Harpellales</taxon>
        <taxon>Legeriomycetaceae</taxon>
        <taxon>Smittium</taxon>
    </lineage>
</organism>
<reference evidence="1 2" key="1">
    <citation type="journal article" date="2016" name="Mol. Biol. Evol.">
        <title>Genome-Wide Survey of Gut Fungi (Harpellales) Reveals the First Horizontally Transferred Ubiquitin Gene from a Mosquito Host.</title>
        <authorList>
            <person name="Wang Y."/>
            <person name="White M.M."/>
            <person name="Kvist S."/>
            <person name="Moncalvo J.M."/>
        </authorList>
    </citation>
    <scope>NUCLEOTIDE SEQUENCE [LARGE SCALE GENOMIC DNA]</scope>
    <source>
        <strain evidence="1 2">ALG-7-W6</strain>
    </source>
</reference>
<dbReference type="AlphaFoldDB" id="A0A1R0GMS2"/>